<dbReference type="AlphaFoldDB" id="A0A429XZN9"/>
<evidence type="ECO:0000256" key="4">
    <source>
        <dbReference type="ARBA" id="ARBA00022723"/>
    </source>
</evidence>
<dbReference type="PANTHER" id="PTHR39163:SF1">
    <property type="entry name" value="FERREDOXIN"/>
    <property type="match status" value="1"/>
</dbReference>
<evidence type="ECO:0000256" key="8">
    <source>
        <dbReference type="RuleBase" id="RU368020"/>
    </source>
</evidence>
<feature type="domain" description="4Fe-4S ferredoxin-type" evidence="9">
    <location>
        <begin position="3"/>
        <end position="31"/>
    </location>
</feature>
<gene>
    <name evidence="10" type="ORF">D4T97_011300</name>
</gene>
<dbReference type="OrthoDB" id="9801085at2"/>
<sequence length="81" mass="8743">MAKYSIVDQDTCIACGACSETAPDIFDHNDSGFSFVKLDDNQGTAEIPDDLEYDLEDACDGCPTESIKVADTPFKKDSVEA</sequence>
<keyword evidence="7 8" id="KW-0411">Iron-sulfur</keyword>
<evidence type="ECO:0000256" key="5">
    <source>
        <dbReference type="ARBA" id="ARBA00022982"/>
    </source>
</evidence>
<proteinExistence type="predicted"/>
<dbReference type="GO" id="GO:0009055">
    <property type="term" value="F:electron transfer activity"/>
    <property type="evidence" value="ECO:0007669"/>
    <property type="project" value="UniProtKB-UniRule"/>
</dbReference>
<dbReference type="Pfam" id="PF13370">
    <property type="entry name" value="Fer4_13"/>
    <property type="match status" value="1"/>
</dbReference>
<dbReference type="RefSeq" id="WP_126050732.1">
    <property type="nucleotide sequence ID" value="NZ_QYTV02000004.1"/>
</dbReference>
<keyword evidence="5 8" id="KW-0249">Electron transport</keyword>
<comment type="cofactor">
    <cofactor evidence="1">
        <name>[4Fe-4S] cluster</name>
        <dbReference type="ChEBI" id="CHEBI:49883"/>
    </cofactor>
</comment>
<dbReference type="Proteomes" id="UP000287156">
    <property type="component" value="Unassembled WGS sequence"/>
</dbReference>
<dbReference type="Gene3D" id="3.30.70.20">
    <property type="match status" value="1"/>
</dbReference>
<dbReference type="InterPro" id="IPR001080">
    <property type="entry name" value="3Fe4S_ferredoxin"/>
</dbReference>
<evidence type="ECO:0000256" key="3">
    <source>
        <dbReference type="ARBA" id="ARBA00022485"/>
    </source>
</evidence>
<dbReference type="PRINTS" id="PR00352">
    <property type="entry name" value="3FE4SFRDOXIN"/>
</dbReference>
<dbReference type="InterPro" id="IPR052395">
    <property type="entry name" value="ET_Ferredoxin"/>
</dbReference>
<keyword evidence="4 8" id="KW-0479">Metal-binding</keyword>
<accession>A0A429XZN9</accession>
<dbReference type="GO" id="GO:0051539">
    <property type="term" value="F:4 iron, 4 sulfur cluster binding"/>
    <property type="evidence" value="ECO:0007669"/>
    <property type="project" value="UniProtKB-KW"/>
</dbReference>
<keyword evidence="2 8" id="KW-0813">Transport</keyword>
<evidence type="ECO:0000259" key="9">
    <source>
        <dbReference type="PROSITE" id="PS51379"/>
    </source>
</evidence>
<comment type="function">
    <text evidence="8">Ferredoxins are iron-sulfur proteins that transfer electrons in a wide variety of metabolic reactions.</text>
</comment>
<dbReference type="PROSITE" id="PS51379">
    <property type="entry name" value="4FE4S_FER_2"/>
    <property type="match status" value="1"/>
</dbReference>
<dbReference type="PANTHER" id="PTHR39163">
    <property type="entry name" value="FERREDOXIN"/>
    <property type="match status" value="1"/>
</dbReference>
<dbReference type="InterPro" id="IPR017896">
    <property type="entry name" value="4Fe4S_Fe-S-bd"/>
</dbReference>
<organism evidence="10 11">
    <name type="scientific">Siminovitchia acidinfaciens</name>
    <dbReference type="NCBI Taxonomy" id="2321395"/>
    <lineage>
        <taxon>Bacteria</taxon>
        <taxon>Bacillati</taxon>
        <taxon>Bacillota</taxon>
        <taxon>Bacilli</taxon>
        <taxon>Bacillales</taxon>
        <taxon>Bacillaceae</taxon>
        <taxon>Siminovitchia</taxon>
    </lineage>
</organism>
<evidence type="ECO:0000313" key="11">
    <source>
        <dbReference type="Proteomes" id="UP000287156"/>
    </source>
</evidence>
<evidence type="ECO:0000313" key="10">
    <source>
        <dbReference type="EMBL" id="RST74252.1"/>
    </source>
</evidence>
<keyword evidence="6 8" id="KW-0408">Iron</keyword>
<evidence type="ECO:0000256" key="7">
    <source>
        <dbReference type="ARBA" id="ARBA00023014"/>
    </source>
</evidence>
<comment type="caution">
    <text evidence="10">The sequence shown here is derived from an EMBL/GenBank/DDBJ whole genome shotgun (WGS) entry which is preliminary data.</text>
</comment>
<dbReference type="EMBL" id="QYTV02000004">
    <property type="protein sequence ID" value="RST74252.1"/>
    <property type="molecule type" value="Genomic_DNA"/>
</dbReference>
<evidence type="ECO:0000256" key="2">
    <source>
        <dbReference type="ARBA" id="ARBA00022448"/>
    </source>
</evidence>
<dbReference type="GO" id="GO:0005506">
    <property type="term" value="F:iron ion binding"/>
    <property type="evidence" value="ECO:0007669"/>
    <property type="project" value="UniProtKB-UniRule"/>
</dbReference>
<evidence type="ECO:0000256" key="1">
    <source>
        <dbReference type="ARBA" id="ARBA00001966"/>
    </source>
</evidence>
<reference evidence="10" key="1">
    <citation type="submission" date="2018-12" db="EMBL/GenBank/DDBJ databases">
        <authorList>
            <person name="Sun L."/>
            <person name="Chen Z."/>
        </authorList>
    </citation>
    <scope>NUCLEOTIDE SEQUENCE [LARGE SCALE GENOMIC DNA]</scope>
    <source>
        <strain evidence="10">3-2-2</strain>
    </source>
</reference>
<evidence type="ECO:0000256" key="6">
    <source>
        <dbReference type="ARBA" id="ARBA00023004"/>
    </source>
</evidence>
<name>A0A429XZN9_9BACI</name>
<keyword evidence="3" id="KW-0004">4Fe-4S</keyword>
<protein>
    <recommendedName>
        <fullName evidence="8">Ferredoxin</fullName>
    </recommendedName>
</protein>
<dbReference type="SUPFAM" id="SSF54862">
    <property type="entry name" value="4Fe-4S ferredoxins"/>
    <property type="match status" value="1"/>
</dbReference>
<keyword evidence="11" id="KW-1185">Reference proteome</keyword>